<gene>
    <name evidence="1" type="ORF">ADU59_00600</name>
</gene>
<sequence length="90" mass="9805">MVSVVVRLEMLDEGRETFRIFRSGEGGAKPGHDDVWRKTTFTSLVPPASSMRDISLVAALIPSQGDGVACSCHCEAILQGRRLGRLDMDT</sequence>
<geneLocation type="plasmid" evidence="2">
    <name>pf5.1a</name>
</geneLocation>
<name>A0A1C7P8P5_9HYPH</name>
<accession>A0A1C7P8P5</accession>
<dbReference type="EMBL" id="LGLV01000001">
    <property type="protein sequence ID" value="OBZ97547.1"/>
    <property type="molecule type" value="Genomic_DNA"/>
</dbReference>
<dbReference type="Proteomes" id="UP000093111">
    <property type="component" value="Plasmid pF5.1a"/>
</dbReference>
<organism evidence="1 2">
    <name type="scientific">Pararhizobium polonicum</name>
    <dbReference type="NCBI Taxonomy" id="1612624"/>
    <lineage>
        <taxon>Bacteria</taxon>
        <taxon>Pseudomonadati</taxon>
        <taxon>Pseudomonadota</taxon>
        <taxon>Alphaproteobacteria</taxon>
        <taxon>Hyphomicrobiales</taxon>
        <taxon>Rhizobiaceae</taxon>
        <taxon>Rhizobium/Agrobacterium group</taxon>
        <taxon>Pararhizobium</taxon>
    </lineage>
</organism>
<protein>
    <submittedName>
        <fullName evidence="1">Uncharacterized protein</fullName>
    </submittedName>
</protein>
<keyword evidence="1" id="KW-0614">Plasmid</keyword>
<keyword evidence="2" id="KW-1185">Reference proteome</keyword>
<dbReference type="AlphaFoldDB" id="A0A1C7P8P5"/>
<comment type="caution">
    <text evidence="1">The sequence shown here is derived from an EMBL/GenBank/DDBJ whole genome shotgun (WGS) entry which is preliminary data.</text>
</comment>
<proteinExistence type="predicted"/>
<evidence type="ECO:0000313" key="1">
    <source>
        <dbReference type="EMBL" id="OBZ97547.1"/>
    </source>
</evidence>
<evidence type="ECO:0000313" key="2">
    <source>
        <dbReference type="Proteomes" id="UP000093111"/>
    </source>
</evidence>
<reference evidence="1 2" key="1">
    <citation type="journal article" date="2016" name="Syst. Appl. Microbiol.">
        <title>Pararhizobium polonicum sp. nov. isolated from tumors on stone fruit rootstocks.</title>
        <authorList>
            <person name="Pulawska J."/>
            <person name="Kuzmanovic N."/>
            <person name="Willems A."/>
            <person name="Pothier J.F."/>
        </authorList>
    </citation>
    <scope>NUCLEOTIDE SEQUENCE [LARGE SCALE GENOMIC DNA]</scope>
    <source>
        <strain evidence="1 2">F5.1</strain>
        <plasmid evidence="1">pF5.1a</plasmid>
    </source>
</reference>